<name>A0A9E4K1L0_9GAMM</name>
<feature type="chain" id="PRO_5038345369" evidence="10">
    <location>
        <begin position="29"/>
        <end position="733"/>
    </location>
</feature>
<dbReference type="PROSITE" id="PS52016">
    <property type="entry name" value="TONB_DEPENDENT_REC_3"/>
    <property type="match status" value="1"/>
</dbReference>
<evidence type="ECO:0000256" key="3">
    <source>
        <dbReference type="ARBA" id="ARBA00022452"/>
    </source>
</evidence>
<keyword evidence="6 8" id="KW-0472">Membrane</keyword>
<reference evidence="13" key="1">
    <citation type="journal article" date="2021" name="Proc. Natl. Acad. Sci. U.S.A.">
        <title>Global biogeography of chemosynthetic symbionts reveals both localized and globally distributed symbiont groups. .</title>
        <authorList>
            <person name="Osvatic J.T."/>
            <person name="Wilkins L.G.E."/>
            <person name="Leibrecht L."/>
            <person name="Leray M."/>
            <person name="Zauner S."/>
            <person name="Polzin J."/>
            <person name="Camacho Y."/>
            <person name="Gros O."/>
            <person name="van Gils J.A."/>
            <person name="Eisen J.A."/>
            <person name="Petersen J.M."/>
            <person name="Yuen B."/>
        </authorList>
    </citation>
    <scope>NUCLEOTIDE SEQUENCE</scope>
    <source>
        <strain evidence="13">MAGL173</strain>
    </source>
</reference>
<dbReference type="GO" id="GO:0007218">
    <property type="term" value="P:neuropeptide signaling pathway"/>
    <property type="evidence" value="ECO:0007669"/>
    <property type="project" value="InterPro"/>
</dbReference>
<dbReference type="Pfam" id="PF00593">
    <property type="entry name" value="TonB_dep_Rec_b-barrel"/>
    <property type="match status" value="1"/>
</dbReference>
<dbReference type="Proteomes" id="UP000886687">
    <property type="component" value="Unassembled WGS sequence"/>
</dbReference>
<accession>A0A9E4K1L0</accession>
<evidence type="ECO:0000256" key="1">
    <source>
        <dbReference type="ARBA" id="ARBA00004571"/>
    </source>
</evidence>
<evidence type="ECO:0000259" key="12">
    <source>
        <dbReference type="Pfam" id="PF07715"/>
    </source>
</evidence>
<evidence type="ECO:0000256" key="10">
    <source>
        <dbReference type="SAM" id="SignalP"/>
    </source>
</evidence>
<keyword evidence="5 9" id="KW-0798">TonB box</keyword>
<evidence type="ECO:0000259" key="11">
    <source>
        <dbReference type="Pfam" id="PF00593"/>
    </source>
</evidence>
<evidence type="ECO:0000313" key="14">
    <source>
        <dbReference type="Proteomes" id="UP000886687"/>
    </source>
</evidence>
<dbReference type="Pfam" id="PF07715">
    <property type="entry name" value="Plug"/>
    <property type="match status" value="1"/>
</dbReference>
<dbReference type="InterPro" id="IPR036942">
    <property type="entry name" value="Beta-barrel_TonB_sf"/>
</dbReference>
<keyword evidence="3 8" id="KW-1134">Transmembrane beta strand</keyword>
<dbReference type="PANTHER" id="PTHR30069:SF27">
    <property type="entry name" value="BLL4766 PROTEIN"/>
    <property type="match status" value="1"/>
</dbReference>
<dbReference type="PROSITE" id="PS00539">
    <property type="entry name" value="PYROKININ"/>
    <property type="match status" value="1"/>
</dbReference>
<feature type="signal peptide" evidence="10">
    <location>
        <begin position="1"/>
        <end position="28"/>
    </location>
</feature>
<dbReference type="GO" id="GO:0044718">
    <property type="term" value="P:siderophore transmembrane transport"/>
    <property type="evidence" value="ECO:0007669"/>
    <property type="project" value="TreeGrafter"/>
</dbReference>
<dbReference type="EMBL" id="JAEPDI010000001">
    <property type="protein sequence ID" value="MCG7937941.1"/>
    <property type="molecule type" value="Genomic_DNA"/>
</dbReference>
<dbReference type="Gene3D" id="2.40.170.20">
    <property type="entry name" value="TonB-dependent receptor, beta-barrel domain"/>
    <property type="match status" value="1"/>
</dbReference>
<dbReference type="InterPro" id="IPR037066">
    <property type="entry name" value="Plug_dom_sf"/>
</dbReference>
<comment type="subcellular location">
    <subcellularLocation>
        <location evidence="1 8">Cell outer membrane</location>
        <topology evidence="1 8">Multi-pass membrane protein</topology>
    </subcellularLocation>
</comment>
<evidence type="ECO:0000256" key="2">
    <source>
        <dbReference type="ARBA" id="ARBA00022448"/>
    </source>
</evidence>
<keyword evidence="7 8" id="KW-0998">Cell outer membrane</keyword>
<gene>
    <name evidence="13" type="ORF">JAZ04_03660</name>
</gene>
<sequence>MLKIKYYPHFIQNLLCTGVLLSSTNLYADNHQDNFSEDYFYDDLPIVLSATRLSQSQADTPTAMTVIDRKMIQASTALNIPDLLRLVPGFTIGFYAGSRATVTYHGHADEYARDMQVLIDGRSIYDPVYGGIPWSEIALSLDEILRIEVIRGPNAAAYGSNSYAGVINIVTDQIKEMPSTMASATVGYGLTRYIDAAHSAELGDFAYRLSASYKEDEGFDNRDDASRSKWLKFTSDYQLDEHNSLNAELAVVSGDYDEGHPNLLQEEREIESKYNYQSIAWNHFISPENKVNVQFYHNYYEVDDTYYTPTLSEQINAIDDLQGFDESLRPDLFAASISGGRYDFESLLQALNMTDSPFVFSWIGLKSHRYDLEIENTLEPVDDLRIAWGVGARHDRGESPWLFQQDKAISRDLYRLFLNSEWYATPSTVINAGAMLEKFEGKKQVFSPRLGLNYHLSPSNTFRISGSRAYRMPTIYEDNVNLSVYLGDQDDALNTWVISTEELDPQRIDRFEAGYFGNITDYGLNFDICLFHEEYNDIIDQYGNFDLPDPDRGITDPVDLEILYQFNRFYQRGAFTYTNFGTVEINGIEFEMNFRPTSRDMVFLGFSYLNVSGNEIKRLKDGVFSYRENADEKIPQRTFSLLASHMFDDGVSMSLGYYFTDEMEWPGEGDAVPNYSRLDLKFNKRLSLEKAKMDIALILQNIHKENFDFYHSDRVDEHNIWERRAYLQAKLNY</sequence>
<proteinExistence type="inferred from homology"/>
<dbReference type="GO" id="GO:0009279">
    <property type="term" value="C:cell outer membrane"/>
    <property type="evidence" value="ECO:0007669"/>
    <property type="project" value="UniProtKB-SubCell"/>
</dbReference>
<keyword evidence="4 8" id="KW-0812">Transmembrane</keyword>
<evidence type="ECO:0000256" key="8">
    <source>
        <dbReference type="PROSITE-ProRule" id="PRU01360"/>
    </source>
</evidence>
<evidence type="ECO:0000256" key="7">
    <source>
        <dbReference type="ARBA" id="ARBA00023237"/>
    </source>
</evidence>
<keyword evidence="2 8" id="KW-0813">Transport</keyword>
<keyword evidence="13" id="KW-0675">Receptor</keyword>
<dbReference type="Gene3D" id="2.170.130.10">
    <property type="entry name" value="TonB-dependent receptor, plug domain"/>
    <property type="match status" value="1"/>
</dbReference>
<dbReference type="GO" id="GO:0005184">
    <property type="term" value="F:neuropeptide hormone activity"/>
    <property type="evidence" value="ECO:0007669"/>
    <property type="project" value="InterPro"/>
</dbReference>
<dbReference type="GO" id="GO:0015344">
    <property type="term" value="F:siderophore uptake transmembrane transporter activity"/>
    <property type="evidence" value="ECO:0007669"/>
    <property type="project" value="TreeGrafter"/>
</dbReference>
<feature type="domain" description="TonB-dependent receptor-like beta-barrel" evidence="11">
    <location>
        <begin position="218"/>
        <end position="687"/>
    </location>
</feature>
<dbReference type="InterPro" id="IPR039426">
    <property type="entry name" value="TonB-dep_rcpt-like"/>
</dbReference>
<evidence type="ECO:0000313" key="13">
    <source>
        <dbReference type="EMBL" id="MCG7937941.1"/>
    </source>
</evidence>
<evidence type="ECO:0000256" key="4">
    <source>
        <dbReference type="ARBA" id="ARBA00022692"/>
    </source>
</evidence>
<dbReference type="SUPFAM" id="SSF56935">
    <property type="entry name" value="Porins"/>
    <property type="match status" value="1"/>
</dbReference>
<organism evidence="13 14">
    <name type="scientific">Candidatus Thiodiazotropha lotti</name>
    <dbReference type="NCBI Taxonomy" id="2792787"/>
    <lineage>
        <taxon>Bacteria</taxon>
        <taxon>Pseudomonadati</taxon>
        <taxon>Pseudomonadota</taxon>
        <taxon>Gammaproteobacteria</taxon>
        <taxon>Chromatiales</taxon>
        <taxon>Sedimenticolaceae</taxon>
        <taxon>Candidatus Thiodiazotropha</taxon>
    </lineage>
</organism>
<dbReference type="AlphaFoldDB" id="A0A9E4K1L0"/>
<dbReference type="InterPro" id="IPR000531">
    <property type="entry name" value="Beta-barrel_TonB"/>
</dbReference>
<dbReference type="InterPro" id="IPR012910">
    <property type="entry name" value="Plug_dom"/>
</dbReference>
<evidence type="ECO:0000256" key="9">
    <source>
        <dbReference type="RuleBase" id="RU003357"/>
    </source>
</evidence>
<comment type="caution">
    <text evidence="13">The sequence shown here is derived from an EMBL/GenBank/DDBJ whole genome shotgun (WGS) entry which is preliminary data.</text>
</comment>
<evidence type="ECO:0000256" key="6">
    <source>
        <dbReference type="ARBA" id="ARBA00023136"/>
    </source>
</evidence>
<dbReference type="PANTHER" id="PTHR30069">
    <property type="entry name" value="TONB-DEPENDENT OUTER MEMBRANE RECEPTOR"/>
    <property type="match status" value="1"/>
</dbReference>
<keyword evidence="10" id="KW-0732">Signal</keyword>
<comment type="similarity">
    <text evidence="8 9">Belongs to the TonB-dependent receptor family.</text>
</comment>
<dbReference type="InterPro" id="IPR001484">
    <property type="entry name" value="Pyrokinin_CS"/>
</dbReference>
<protein>
    <submittedName>
        <fullName evidence="13">TonB-dependent receptor</fullName>
    </submittedName>
</protein>
<evidence type="ECO:0000256" key="5">
    <source>
        <dbReference type="ARBA" id="ARBA00023077"/>
    </source>
</evidence>
<feature type="domain" description="TonB-dependent receptor plug" evidence="12">
    <location>
        <begin position="57"/>
        <end position="166"/>
    </location>
</feature>